<protein>
    <submittedName>
        <fullName evidence="3">Uncharacterized protein</fullName>
    </submittedName>
</protein>
<keyword evidence="1" id="KW-0472">Membrane</keyword>
<dbReference type="KEGG" id="lsu:A6B45_09625"/>
<feature type="transmembrane region" description="Helical" evidence="1">
    <location>
        <begin position="30"/>
        <end position="52"/>
    </location>
</feature>
<keyword evidence="1" id="KW-0812">Transmembrane</keyword>
<evidence type="ECO:0000313" key="4">
    <source>
        <dbReference type="Proteomes" id="UP000237923"/>
    </source>
</evidence>
<dbReference type="AlphaFoldDB" id="A0A2N9KER6"/>
<proteinExistence type="predicted"/>
<accession>A0A2N9KER6</accession>
<reference evidence="2 5" key="2">
    <citation type="submission" date="2018-02" db="EMBL/GenBank/DDBJ databases">
        <authorList>
            <person name="Rodrigo-Torres L."/>
            <person name="Arahal R. D."/>
            <person name="Lucena T."/>
        </authorList>
    </citation>
    <scope>NUCLEOTIDE SEQUENCE [LARGE SCALE GENOMIC DNA]</scope>
    <source>
        <strain evidence="2 5">CECT 8486</strain>
    </source>
</reference>
<evidence type="ECO:0000313" key="3">
    <source>
        <dbReference type="EMBL" id="SPE09332.1"/>
    </source>
</evidence>
<dbReference type="EMBL" id="OKQU01000002">
    <property type="protein sequence ID" value="SPE09332.1"/>
    <property type="molecule type" value="Genomic_DNA"/>
</dbReference>
<dbReference type="EMBL" id="OKQR01000002">
    <property type="protein sequence ID" value="SPD93676.1"/>
    <property type="molecule type" value="Genomic_DNA"/>
</dbReference>
<reference evidence="3 4" key="1">
    <citation type="submission" date="2018-02" db="EMBL/GenBank/DDBJ databases">
        <authorList>
            <person name="Cohen D.B."/>
            <person name="Kent A.D."/>
        </authorList>
    </citation>
    <scope>NUCLEOTIDE SEQUENCE [LARGE SCALE GENOMIC DNA]</scope>
    <source>
        <strain evidence="3 4">CECT 9216</strain>
    </source>
</reference>
<dbReference type="Proteomes" id="UP000239237">
    <property type="component" value="Unassembled WGS sequence"/>
</dbReference>
<evidence type="ECO:0000256" key="1">
    <source>
        <dbReference type="SAM" id="Phobius"/>
    </source>
</evidence>
<dbReference type="Proteomes" id="UP000237923">
    <property type="component" value="Unassembled WGS sequence"/>
</dbReference>
<gene>
    <name evidence="2" type="ORF">LES8486_01335</name>
    <name evidence="3" type="ORF">LES9216_01482</name>
</gene>
<keyword evidence="1" id="KW-1133">Transmembrane helix</keyword>
<name>A0A2N9KER6_9LACO</name>
<evidence type="ECO:0000313" key="2">
    <source>
        <dbReference type="EMBL" id="SPD93676.1"/>
    </source>
</evidence>
<evidence type="ECO:0000313" key="5">
    <source>
        <dbReference type="Proteomes" id="UP000239237"/>
    </source>
</evidence>
<organism evidence="3 4">
    <name type="scientific">Leuconostoc suionicum</name>
    <dbReference type="NCBI Taxonomy" id="1511761"/>
    <lineage>
        <taxon>Bacteria</taxon>
        <taxon>Bacillati</taxon>
        <taxon>Bacillota</taxon>
        <taxon>Bacilli</taxon>
        <taxon>Lactobacillales</taxon>
        <taxon>Lactobacillaceae</taxon>
        <taxon>Leuconostoc</taxon>
    </lineage>
</organism>
<keyword evidence="5" id="KW-1185">Reference proteome</keyword>
<sequence length="62" mass="7480">MKNHLFENFIVISILSYILKKFPDMLGTPFWFWDIVYMVVGFVILSPIVNFISDKYFRKNDK</sequence>